<dbReference type="OrthoDB" id="8109875at2"/>
<dbReference type="Proteomes" id="UP000315677">
    <property type="component" value="Unassembled WGS sequence"/>
</dbReference>
<organism evidence="2 3">
    <name type="scientific">Pseudonocardia kunmingensis</name>
    <dbReference type="NCBI Taxonomy" id="630975"/>
    <lineage>
        <taxon>Bacteria</taxon>
        <taxon>Bacillati</taxon>
        <taxon>Actinomycetota</taxon>
        <taxon>Actinomycetes</taxon>
        <taxon>Pseudonocardiales</taxon>
        <taxon>Pseudonocardiaceae</taxon>
        <taxon>Pseudonocardia</taxon>
    </lineage>
</organism>
<name>A0A543DKH8_9PSEU</name>
<evidence type="ECO:0000259" key="1">
    <source>
        <dbReference type="Pfam" id="PF13480"/>
    </source>
</evidence>
<accession>A0A543DKH8</accession>
<dbReference type="SUPFAM" id="SSF55729">
    <property type="entry name" value="Acyl-CoA N-acyltransferases (Nat)"/>
    <property type="match status" value="1"/>
</dbReference>
<comment type="caution">
    <text evidence="2">The sequence shown here is derived from an EMBL/GenBank/DDBJ whole genome shotgun (WGS) entry which is preliminary data.</text>
</comment>
<keyword evidence="2" id="KW-0808">Transferase</keyword>
<gene>
    <name evidence="2" type="ORF">FB558_5614</name>
</gene>
<dbReference type="RefSeq" id="WP_142058276.1">
    <property type="nucleotide sequence ID" value="NZ_VFPA01000003.1"/>
</dbReference>
<reference evidence="2 3" key="1">
    <citation type="submission" date="2019-06" db="EMBL/GenBank/DDBJ databases">
        <title>Sequencing the genomes of 1000 actinobacteria strains.</title>
        <authorList>
            <person name="Klenk H.-P."/>
        </authorList>
    </citation>
    <scope>NUCLEOTIDE SEQUENCE [LARGE SCALE GENOMIC DNA]</scope>
    <source>
        <strain evidence="2 3">DSM 45301</strain>
    </source>
</reference>
<dbReference type="PANTHER" id="PTHR36174">
    <property type="entry name" value="LIPID II:GLYCINE GLYCYLTRANSFERASE"/>
    <property type="match status" value="1"/>
</dbReference>
<keyword evidence="3" id="KW-1185">Reference proteome</keyword>
<dbReference type="InterPro" id="IPR016181">
    <property type="entry name" value="Acyl_CoA_acyltransferase"/>
</dbReference>
<evidence type="ECO:0000313" key="2">
    <source>
        <dbReference type="EMBL" id="TQM09840.1"/>
    </source>
</evidence>
<sequence>MTMRPTTVWMPTARSTVTGGGVQVVSPAPRAAWERLYAADPDAIATQSPAWFDSVRAARGYADASRLYRMPDGRELVLPLAAQRLGITLIEESWPHGWGYGGLLAEGGTTDRDAAVVLADLVRRPTVRTAVTPMPLQIAGWEAAAPAQALRVPFTSRVIDLRPGFDAVWRGYRKSARRGVRTAERLGVEVQRASGVDADAVLVTFTRLYGAAIKRWAAQRGQPLRVARLLARLRNVPAQAAAVASAMGEDCVIWSASIDGRPIAVDVMLQSPGHHMSWLGAMDADLARDTAGTYLLQSRIIEDACRRGVRHFHLGESDPGSGVDAFKAGFGAAAVSSIALRFERLPVTATERRLRAGFAMVSEWNNRRAGR</sequence>
<dbReference type="AlphaFoldDB" id="A0A543DKH8"/>
<dbReference type="Gene3D" id="3.40.630.30">
    <property type="match status" value="1"/>
</dbReference>
<dbReference type="PANTHER" id="PTHR36174:SF1">
    <property type="entry name" value="LIPID II:GLYCINE GLYCYLTRANSFERASE"/>
    <property type="match status" value="1"/>
</dbReference>
<protein>
    <submittedName>
        <fullName evidence="2">CelD/BcsL family acetyltransferase involved in cellulose biosynthesis</fullName>
    </submittedName>
</protein>
<dbReference type="Pfam" id="PF13480">
    <property type="entry name" value="Acetyltransf_6"/>
    <property type="match status" value="1"/>
</dbReference>
<proteinExistence type="predicted"/>
<dbReference type="InterPro" id="IPR038740">
    <property type="entry name" value="BioF2-like_GNAT_dom"/>
</dbReference>
<dbReference type="GO" id="GO:0016740">
    <property type="term" value="F:transferase activity"/>
    <property type="evidence" value="ECO:0007669"/>
    <property type="project" value="UniProtKB-KW"/>
</dbReference>
<dbReference type="InterPro" id="IPR050644">
    <property type="entry name" value="PG_Glycine_Bridge_Synth"/>
</dbReference>
<dbReference type="EMBL" id="VFPA01000003">
    <property type="protein sequence ID" value="TQM09840.1"/>
    <property type="molecule type" value="Genomic_DNA"/>
</dbReference>
<feature type="domain" description="BioF2-like acetyltransferase" evidence="1">
    <location>
        <begin position="172"/>
        <end position="318"/>
    </location>
</feature>
<evidence type="ECO:0000313" key="3">
    <source>
        <dbReference type="Proteomes" id="UP000315677"/>
    </source>
</evidence>